<dbReference type="Proteomes" id="UP001500620">
    <property type="component" value="Unassembled WGS sequence"/>
</dbReference>
<gene>
    <name evidence="3" type="ORF">GCM10022255_053850</name>
</gene>
<name>A0ABP8DDG4_9ACTN</name>
<feature type="domain" description="Transcription regulator PadR C-terminal" evidence="2">
    <location>
        <begin position="90"/>
        <end position="163"/>
    </location>
</feature>
<feature type="domain" description="Transcription regulator PadR N-terminal" evidence="1">
    <location>
        <begin position="7"/>
        <end position="75"/>
    </location>
</feature>
<dbReference type="InterPro" id="IPR036388">
    <property type="entry name" value="WH-like_DNA-bd_sf"/>
</dbReference>
<evidence type="ECO:0000259" key="1">
    <source>
        <dbReference type="Pfam" id="PF03551"/>
    </source>
</evidence>
<dbReference type="EMBL" id="BAABAT010000015">
    <property type="protein sequence ID" value="GAA4253343.1"/>
    <property type="molecule type" value="Genomic_DNA"/>
</dbReference>
<dbReference type="InterPro" id="IPR036390">
    <property type="entry name" value="WH_DNA-bd_sf"/>
</dbReference>
<evidence type="ECO:0000313" key="4">
    <source>
        <dbReference type="Proteomes" id="UP001500620"/>
    </source>
</evidence>
<dbReference type="Pfam" id="PF10400">
    <property type="entry name" value="Vir_act_alpha_C"/>
    <property type="match status" value="1"/>
</dbReference>
<dbReference type="InterPro" id="IPR005149">
    <property type="entry name" value="Tscrpt_reg_PadR_N"/>
</dbReference>
<dbReference type="SUPFAM" id="SSF46785">
    <property type="entry name" value="Winged helix' DNA-binding domain"/>
    <property type="match status" value="1"/>
</dbReference>
<dbReference type="PANTHER" id="PTHR43252:SF6">
    <property type="entry name" value="NEGATIVE TRANSCRIPTION REGULATOR PADR"/>
    <property type="match status" value="1"/>
</dbReference>
<keyword evidence="4" id="KW-1185">Reference proteome</keyword>
<dbReference type="Gene3D" id="1.10.10.10">
    <property type="entry name" value="Winged helix-like DNA-binding domain superfamily/Winged helix DNA-binding domain"/>
    <property type="match status" value="1"/>
</dbReference>
<comment type="caution">
    <text evidence="3">The sequence shown here is derived from an EMBL/GenBank/DDBJ whole genome shotgun (WGS) entry which is preliminary data.</text>
</comment>
<evidence type="ECO:0000259" key="2">
    <source>
        <dbReference type="Pfam" id="PF10400"/>
    </source>
</evidence>
<proteinExistence type="predicted"/>
<dbReference type="PANTHER" id="PTHR43252">
    <property type="entry name" value="TRANSCRIPTIONAL REGULATOR YQJI"/>
    <property type="match status" value="1"/>
</dbReference>
<accession>A0ABP8DDG4</accession>
<reference evidence="4" key="1">
    <citation type="journal article" date="2019" name="Int. J. Syst. Evol. Microbiol.">
        <title>The Global Catalogue of Microorganisms (GCM) 10K type strain sequencing project: providing services to taxonomists for standard genome sequencing and annotation.</title>
        <authorList>
            <consortium name="The Broad Institute Genomics Platform"/>
            <consortium name="The Broad Institute Genome Sequencing Center for Infectious Disease"/>
            <person name="Wu L."/>
            <person name="Ma J."/>
        </authorList>
    </citation>
    <scope>NUCLEOTIDE SEQUENCE [LARGE SCALE GENOMIC DNA]</scope>
    <source>
        <strain evidence="4">JCM 17441</strain>
    </source>
</reference>
<dbReference type="InterPro" id="IPR018309">
    <property type="entry name" value="Tscrpt_reg_PadR_C"/>
</dbReference>
<dbReference type="RefSeq" id="WP_345130393.1">
    <property type="nucleotide sequence ID" value="NZ_BAABAT010000015.1"/>
</dbReference>
<evidence type="ECO:0000313" key="3">
    <source>
        <dbReference type="EMBL" id="GAA4253343.1"/>
    </source>
</evidence>
<organism evidence="3 4">
    <name type="scientific">Dactylosporangium darangshiense</name>
    <dbReference type="NCBI Taxonomy" id="579108"/>
    <lineage>
        <taxon>Bacteria</taxon>
        <taxon>Bacillati</taxon>
        <taxon>Actinomycetota</taxon>
        <taxon>Actinomycetes</taxon>
        <taxon>Micromonosporales</taxon>
        <taxon>Micromonosporaceae</taxon>
        <taxon>Dactylosporangium</taxon>
    </lineage>
</organism>
<protein>
    <submittedName>
        <fullName evidence="3">Helix-turn-helix transcriptional regulator</fullName>
    </submittedName>
</protein>
<sequence>MSIRHGLLALLQRGPMHGYQLRTNFEASTGGTWPLNIGQVYTTLARLERDDLVRALPESEGQRPYEITEAGRTEVGAWFATPVGRADRPRDELAVKLALAITTPGVDVAAVVQAQRTSTMRAMQEYTRLKRSAEGELPWRLVLDAMVFQAEAELRWLDHCETSLLRHAESRPAAPSLPEAVAHEHA</sequence>
<dbReference type="Pfam" id="PF03551">
    <property type="entry name" value="PadR"/>
    <property type="match status" value="1"/>
</dbReference>